<dbReference type="InterPro" id="IPR043502">
    <property type="entry name" value="DNA/RNA_pol_sf"/>
</dbReference>
<dbReference type="Pfam" id="PF00078">
    <property type="entry name" value="RVT_1"/>
    <property type="match status" value="1"/>
</dbReference>
<dbReference type="SUPFAM" id="SSF56672">
    <property type="entry name" value="DNA/RNA polymerases"/>
    <property type="match status" value="1"/>
</dbReference>
<dbReference type="EMBL" id="UYJE01003205">
    <property type="protein sequence ID" value="VDI17342.1"/>
    <property type="molecule type" value="Genomic_DNA"/>
</dbReference>
<evidence type="ECO:0000313" key="2">
    <source>
        <dbReference type="EMBL" id="VDI17342.1"/>
    </source>
</evidence>
<name>A0A8B6DA78_MYTGA</name>
<dbReference type="InterPro" id="IPR000477">
    <property type="entry name" value="RT_dom"/>
</dbReference>
<dbReference type="PANTHER" id="PTHR47510:SF3">
    <property type="entry name" value="ENDO_EXONUCLEASE_PHOSPHATASE DOMAIN-CONTAINING PROTEIN"/>
    <property type="match status" value="1"/>
</dbReference>
<gene>
    <name evidence="2" type="ORF">MGAL_10B053192</name>
</gene>
<dbReference type="Proteomes" id="UP000596742">
    <property type="component" value="Unassembled WGS sequence"/>
</dbReference>
<proteinExistence type="predicted"/>
<keyword evidence="3" id="KW-1185">Reference proteome</keyword>
<dbReference type="AlphaFoldDB" id="A0A8B6DA78"/>
<evidence type="ECO:0000259" key="1">
    <source>
        <dbReference type="PROSITE" id="PS50878"/>
    </source>
</evidence>
<sequence length="330" mass="37739">MAKKKNTADSWRQFRYVRNQCINFIKTAKLDYFNKQINILENPETNVKNWWKLLRNLSGQPSKASNYPPLLVNNEYIEDDNEKSNAFNLFFCKQATVDDSTASFPNTPMSDDIPVLNNIIITEEEVFDHLSLLDVTKATGPDEISGRLLKYAARELSRPLAQLFNKSIREAVYPETWKLESVIPVFKSCDRELVSNYRPISLLSIIGKSMERCVFKHFFNFLTKHNIITCATSGFMPGDSTINQLLHITDLFGRALDAGKEIRVVFFDISRAFDRVWHEGLIYKLKSIGIRGNLLKWFMSYLSNRKQKVVISGQSSDTFGVNAGVPQGSI</sequence>
<protein>
    <recommendedName>
        <fullName evidence="1">Reverse transcriptase domain-containing protein</fullName>
    </recommendedName>
</protein>
<reference evidence="2" key="1">
    <citation type="submission" date="2018-11" db="EMBL/GenBank/DDBJ databases">
        <authorList>
            <person name="Alioto T."/>
            <person name="Alioto T."/>
        </authorList>
    </citation>
    <scope>NUCLEOTIDE SEQUENCE</scope>
</reference>
<dbReference type="PANTHER" id="PTHR47510">
    <property type="entry name" value="REVERSE TRANSCRIPTASE DOMAIN-CONTAINING PROTEIN"/>
    <property type="match status" value="1"/>
</dbReference>
<accession>A0A8B6DA78</accession>
<dbReference type="OrthoDB" id="6243574at2759"/>
<organism evidence="2 3">
    <name type="scientific">Mytilus galloprovincialis</name>
    <name type="common">Mediterranean mussel</name>
    <dbReference type="NCBI Taxonomy" id="29158"/>
    <lineage>
        <taxon>Eukaryota</taxon>
        <taxon>Metazoa</taxon>
        <taxon>Spiralia</taxon>
        <taxon>Lophotrochozoa</taxon>
        <taxon>Mollusca</taxon>
        <taxon>Bivalvia</taxon>
        <taxon>Autobranchia</taxon>
        <taxon>Pteriomorphia</taxon>
        <taxon>Mytilida</taxon>
        <taxon>Mytiloidea</taxon>
        <taxon>Mytilidae</taxon>
        <taxon>Mytilinae</taxon>
        <taxon>Mytilus</taxon>
    </lineage>
</organism>
<feature type="domain" description="Reverse transcriptase" evidence="1">
    <location>
        <begin position="166"/>
        <end position="330"/>
    </location>
</feature>
<evidence type="ECO:0000313" key="3">
    <source>
        <dbReference type="Proteomes" id="UP000596742"/>
    </source>
</evidence>
<comment type="caution">
    <text evidence="2">The sequence shown here is derived from an EMBL/GenBank/DDBJ whole genome shotgun (WGS) entry which is preliminary data.</text>
</comment>
<dbReference type="PROSITE" id="PS50878">
    <property type="entry name" value="RT_POL"/>
    <property type="match status" value="1"/>
</dbReference>